<keyword evidence="2" id="KW-1185">Reference proteome</keyword>
<comment type="caution">
    <text evidence="1">The sequence shown here is derived from an EMBL/GenBank/DDBJ whole genome shotgun (WGS) entry which is preliminary data.</text>
</comment>
<evidence type="ECO:0000313" key="1">
    <source>
        <dbReference type="EMBL" id="MDN3922761.1"/>
    </source>
</evidence>
<organism evidence="1 2">
    <name type="scientific">Roseateles violae</name>
    <dbReference type="NCBI Taxonomy" id="3058042"/>
    <lineage>
        <taxon>Bacteria</taxon>
        <taxon>Pseudomonadati</taxon>
        <taxon>Pseudomonadota</taxon>
        <taxon>Betaproteobacteria</taxon>
        <taxon>Burkholderiales</taxon>
        <taxon>Sphaerotilaceae</taxon>
        <taxon>Roseateles</taxon>
    </lineage>
</organism>
<dbReference type="SUPFAM" id="SSF53850">
    <property type="entry name" value="Periplasmic binding protein-like II"/>
    <property type="match status" value="1"/>
</dbReference>
<dbReference type="EMBL" id="JAUHHC010000006">
    <property type="protein sequence ID" value="MDN3922761.1"/>
    <property type="molecule type" value="Genomic_DNA"/>
</dbReference>
<proteinExistence type="predicted"/>
<dbReference type="PANTHER" id="PTHR38834">
    <property type="entry name" value="PERIPLASMIC SUBSTRATE BINDING PROTEIN FAMILY 3"/>
    <property type="match status" value="1"/>
</dbReference>
<accession>A0ABT8DYU0</accession>
<reference evidence="1 2" key="1">
    <citation type="submission" date="2023-06" db="EMBL/GenBank/DDBJ databases">
        <title>Pelomonas sp. PFR6 16S ribosomal RNA gene Genome sequencing and assembly.</title>
        <authorList>
            <person name="Woo H."/>
        </authorList>
    </citation>
    <scope>NUCLEOTIDE SEQUENCE [LARGE SCALE GENOMIC DNA]</scope>
    <source>
        <strain evidence="1 2">PFR6</strain>
    </source>
</reference>
<dbReference type="RefSeq" id="WP_290361076.1">
    <property type="nucleotide sequence ID" value="NZ_JAUHHC010000006.1"/>
</dbReference>
<dbReference type="PANTHER" id="PTHR38834:SF3">
    <property type="entry name" value="SOLUTE-BINDING PROTEIN FAMILY 3_N-TERMINAL DOMAIN-CONTAINING PROTEIN"/>
    <property type="match status" value="1"/>
</dbReference>
<dbReference type="Gene3D" id="3.40.190.10">
    <property type="entry name" value="Periplasmic binding protein-like II"/>
    <property type="match status" value="2"/>
</dbReference>
<sequence>MRTILIWLVWLCPAFAAADSWDIYTHSLGGQVSMVGGELRGREHAGKRAYYLELVRRLRSELGIDGFIHEVPFARGLQTVQRHPGVVFFNLNRTPEREDTVQWVGPISRESDYLFESAARPTQVRSLDDARALSVCVLKGNVHDEFLSRAGFTQLTRTGSYSACLRMLAAGRVQLIAAATSPGMVQRLNEAGLPDASVVRTPVMLTTTVGYIALSRQTPADEVSRWQQALDRLKQSGELSAMTRRYEE</sequence>
<gene>
    <name evidence="1" type="ORF">QWJ38_20910</name>
</gene>
<protein>
    <submittedName>
        <fullName evidence="1">Transporter substrate-binding domain-containing protein</fullName>
    </submittedName>
</protein>
<dbReference type="Proteomes" id="UP001228044">
    <property type="component" value="Unassembled WGS sequence"/>
</dbReference>
<evidence type="ECO:0000313" key="2">
    <source>
        <dbReference type="Proteomes" id="UP001228044"/>
    </source>
</evidence>
<name>A0ABT8DYU0_9BURK</name>